<organism evidence="2">
    <name type="scientific">marine sediment metagenome</name>
    <dbReference type="NCBI Taxonomy" id="412755"/>
    <lineage>
        <taxon>unclassified sequences</taxon>
        <taxon>metagenomes</taxon>
        <taxon>ecological metagenomes</taxon>
    </lineage>
</organism>
<keyword evidence="1" id="KW-0812">Transmembrane</keyword>
<reference evidence="2" key="1">
    <citation type="journal article" date="2014" name="Front. Microbiol.">
        <title>High frequency of phylogenetically diverse reductive dehalogenase-homologous genes in deep subseafloor sedimentary metagenomes.</title>
        <authorList>
            <person name="Kawai M."/>
            <person name="Futagami T."/>
            <person name="Toyoda A."/>
            <person name="Takaki Y."/>
            <person name="Nishi S."/>
            <person name="Hori S."/>
            <person name="Arai W."/>
            <person name="Tsubouchi T."/>
            <person name="Morono Y."/>
            <person name="Uchiyama I."/>
            <person name="Ito T."/>
            <person name="Fujiyama A."/>
            <person name="Inagaki F."/>
            <person name="Takami H."/>
        </authorList>
    </citation>
    <scope>NUCLEOTIDE SEQUENCE</scope>
    <source>
        <strain evidence="2">Expedition CK06-06</strain>
    </source>
</reference>
<accession>X1DXB3</accession>
<dbReference type="EMBL" id="BART01040054">
    <property type="protein sequence ID" value="GAH25656.1"/>
    <property type="molecule type" value="Genomic_DNA"/>
</dbReference>
<name>X1DXB3_9ZZZZ</name>
<feature type="transmembrane region" description="Helical" evidence="1">
    <location>
        <begin position="6"/>
        <end position="25"/>
    </location>
</feature>
<comment type="caution">
    <text evidence="2">The sequence shown here is derived from an EMBL/GenBank/DDBJ whole genome shotgun (WGS) entry which is preliminary data.</text>
</comment>
<keyword evidence="1" id="KW-0472">Membrane</keyword>
<proteinExistence type="predicted"/>
<keyword evidence="1" id="KW-1133">Transmembrane helix</keyword>
<evidence type="ECO:0000256" key="1">
    <source>
        <dbReference type="SAM" id="Phobius"/>
    </source>
</evidence>
<gene>
    <name evidence="2" type="ORF">S01H4_65445</name>
</gene>
<dbReference type="AlphaFoldDB" id="X1DXB3"/>
<sequence>MSYLEILAYISVGIITFSWILVLVIDIKKKFIDKKADEPIIEENSESENK</sequence>
<evidence type="ECO:0000313" key="2">
    <source>
        <dbReference type="EMBL" id="GAH25656.1"/>
    </source>
</evidence>
<protein>
    <submittedName>
        <fullName evidence="2">Uncharacterized protein</fullName>
    </submittedName>
</protein>